<dbReference type="InterPro" id="IPR029058">
    <property type="entry name" value="AB_hydrolase_fold"/>
</dbReference>
<comment type="caution">
    <text evidence="3">The sequence shown here is derived from an EMBL/GenBank/DDBJ whole genome shotgun (WGS) entry which is preliminary data.</text>
</comment>
<feature type="chain" id="PRO_5046665287" evidence="2">
    <location>
        <begin position="34"/>
        <end position="271"/>
    </location>
</feature>
<dbReference type="Pfam" id="PF01083">
    <property type="entry name" value="Cutinase"/>
    <property type="match status" value="1"/>
</dbReference>
<organism evidence="3 4">
    <name type="scientific">Streptomyces cavernicola</name>
    <dbReference type="NCBI Taxonomy" id="3043613"/>
    <lineage>
        <taxon>Bacteria</taxon>
        <taxon>Bacillati</taxon>
        <taxon>Actinomycetota</taxon>
        <taxon>Actinomycetes</taxon>
        <taxon>Kitasatosporales</taxon>
        <taxon>Streptomycetaceae</taxon>
        <taxon>Streptomyces</taxon>
    </lineage>
</organism>
<dbReference type="Proteomes" id="UP001223978">
    <property type="component" value="Unassembled WGS sequence"/>
</dbReference>
<dbReference type="InterPro" id="IPR000675">
    <property type="entry name" value="Cutinase/axe"/>
</dbReference>
<accession>A0ABT6SJ18</accession>
<name>A0ABT6SJ18_9ACTN</name>
<feature type="signal peptide" evidence="2">
    <location>
        <begin position="1"/>
        <end position="33"/>
    </location>
</feature>
<evidence type="ECO:0000313" key="4">
    <source>
        <dbReference type="Proteomes" id="UP001223978"/>
    </source>
</evidence>
<dbReference type="SUPFAM" id="SSF53474">
    <property type="entry name" value="alpha/beta-Hydrolases"/>
    <property type="match status" value="1"/>
</dbReference>
<dbReference type="EMBL" id="JASCIQ010000039">
    <property type="protein sequence ID" value="MDI3408014.1"/>
    <property type="molecule type" value="Genomic_DNA"/>
</dbReference>
<gene>
    <name evidence="3" type="ORF">QIS96_29885</name>
</gene>
<dbReference type="RefSeq" id="WP_282545918.1">
    <property type="nucleotide sequence ID" value="NZ_JASCIQ010000039.1"/>
</dbReference>
<keyword evidence="4" id="KW-1185">Reference proteome</keyword>
<reference evidence="3 4" key="1">
    <citation type="submission" date="2023-05" db="EMBL/GenBank/DDBJ databases">
        <title>Draft genome sequence of Streptomyces sp. B-S-A6 isolated from a cave soil in Thailand.</title>
        <authorList>
            <person name="Chamroensaksri N."/>
            <person name="Muangham S."/>
        </authorList>
    </citation>
    <scope>NUCLEOTIDE SEQUENCE [LARGE SCALE GENOMIC DNA]</scope>
    <source>
        <strain evidence="3 4">B-S-A6</strain>
    </source>
</reference>
<keyword evidence="2" id="KW-0732">Signal</keyword>
<sequence length="271" mass="28234">MAKTSRTKRVLGTAATAAMAFGGVLAVPGSAQAADADRYYIEVGGTGATPPAPQCTNTYNDANRDNQLGDRAIKVCYPASWGPVIGPTGSLIEPGGKVNPEALTAPTYDTSVRIGIEETLKVAEQTHRDHPDAQIRIVGYSQGAQVADEVLQKISRGETGIPKEQVDGKLYADPMQPGTGFGAVVPKGLGVPGVATSPGAGPADFNGVPVTRYCINGDPVCDANLLNAKGYFDLHPLYAWDNNAIERTITEDSANGVRWLNSDGSPAAPRG</sequence>
<evidence type="ECO:0000256" key="2">
    <source>
        <dbReference type="SAM" id="SignalP"/>
    </source>
</evidence>
<evidence type="ECO:0000313" key="3">
    <source>
        <dbReference type="EMBL" id="MDI3408014.1"/>
    </source>
</evidence>
<evidence type="ECO:0000256" key="1">
    <source>
        <dbReference type="ARBA" id="ARBA00022801"/>
    </source>
</evidence>
<dbReference type="SMART" id="SM01110">
    <property type="entry name" value="Cutinase"/>
    <property type="match status" value="1"/>
</dbReference>
<proteinExistence type="predicted"/>
<dbReference type="Gene3D" id="3.40.50.1820">
    <property type="entry name" value="alpha/beta hydrolase"/>
    <property type="match status" value="1"/>
</dbReference>
<keyword evidence="1" id="KW-0378">Hydrolase</keyword>
<protein>
    <submittedName>
        <fullName evidence="3">Cutinase family protein</fullName>
    </submittedName>
</protein>